<keyword evidence="2" id="KW-1185">Reference proteome</keyword>
<dbReference type="SUPFAM" id="SSF46689">
    <property type="entry name" value="Homeodomain-like"/>
    <property type="match status" value="1"/>
</dbReference>
<proteinExistence type="predicted"/>
<gene>
    <name evidence="1" type="ORF">DES43_1547</name>
</gene>
<name>A0A4R6Y4I6_9HYPH</name>
<protein>
    <submittedName>
        <fullName evidence="1">GcrA cell cycle regulator</fullName>
    </submittedName>
</protein>
<dbReference type="OrthoDB" id="9798071at2"/>
<accession>A0A4R6Y4I6</accession>
<dbReference type="Pfam" id="PF07750">
    <property type="entry name" value="GcrA"/>
    <property type="match status" value="1"/>
</dbReference>
<sequence length="175" mass="19111">MSNFWTPEQDKKIAECLADGMSASQIAAVFGCSRNAIVGRVHRNRELREIGFARSTGSRKAVTVKDVSISTRPRKIRGGTPNTTRMKRVKPAPVIVPEVVELVEPSGSGLPLHELSSRSCRWCINDPAPGEGGHLFCAEVTEIGRPYCAYHYRKSIGKGTYAERSADDVLLKVAA</sequence>
<dbReference type="AlphaFoldDB" id="A0A4R6Y4I6"/>
<reference evidence="1 2" key="1">
    <citation type="submission" date="2019-03" db="EMBL/GenBank/DDBJ databases">
        <title>Genomic Encyclopedia of Type Strains, Phase IV (KMG-IV): sequencing the most valuable type-strain genomes for metagenomic binning, comparative biology and taxonomic classification.</title>
        <authorList>
            <person name="Goeker M."/>
        </authorList>
    </citation>
    <scope>NUCLEOTIDE SEQUENCE [LARGE SCALE GENOMIC DNA]</scope>
    <source>
        <strain evidence="1 2">DSM 11603</strain>
    </source>
</reference>
<comment type="caution">
    <text evidence="1">The sequence shown here is derived from an EMBL/GenBank/DDBJ whole genome shotgun (WGS) entry which is preliminary data.</text>
</comment>
<dbReference type="InterPro" id="IPR009057">
    <property type="entry name" value="Homeodomain-like_sf"/>
</dbReference>
<dbReference type="EMBL" id="SNZF01000054">
    <property type="protein sequence ID" value="TDR28920.1"/>
    <property type="molecule type" value="Genomic_DNA"/>
</dbReference>
<evidence type="ECO:0000313" key="1">
    <source>
        <dbReference type="EMBL" id="TDR28920.1"/>
    </source>
</evidence>
<evidence type="ECO:0000313" key="2">
    <source>
        <dbReference type="Proteomes" id="UP000294958"/>
    </source>
</evidence>
<dbReference type="Proteomes" id="UP000294958">
    <property type="component" value="Unassembled WGS sequence"/>
</dbReference>
<organism evidence="1 2">
    <name type="scientific">Aquamicrobium defluvii</name>
    <dbReference type="NCBI Taxonomy" id="69279"/>
    <lineage>
        <taxon>Bacteria</taxon>
        <taxon>Pseudomonadati</taxon>
        <taxon>Pseudomonadota</taxon>
        <taxon>Alphaproteobacteria</taxon>
        <taxon>Hyphomicrobiales</taxon>
        <taxon>Phyllobacteriaceae</taxon>
        <taxon>Aquamicrobium</taxon>
    </lineage>
</organism>
<dbReference type="RefSeq" id="WP_133676301.1">
    <property type="nucleotide sequence ID" value="NZ_SNZF01000054.1"/>
</dbReference>
<dbReference type="InterPro" id="IPR011681">
    <property type="entry name" value="GcrA"/>
</dbReference>